<keyword evidence="4" id="KW-1185">Reference proteome</keyword>
<evidence type="ECO:0000313" key="4">
    <source>
        <dbReference type="Proteomes" id="UP001642464"/>
    </source>
</evidence>
<feature type="chain" id="PRO_5046492507" evidence="2">
    <location>
        <begin position="26"/>
        <end position="175"/>
    </location>
</feature>
<keyword evidence="2" id="KW-0732">Signal</keyword>
<reference evidence="3 4" key="1">
    <citation type="submission" date="2024-02" db="EMBL/GenBank/DDBJ databases">
        <authorList>
            <person name="Chen Y."/>
            <person name="Shah S."/>
            <person name="Dougan E. K."/>
            <person name="Thang M."/>
            <person name="Chan C."/>
        </authorList>
    </citation>
    <scope>NUCLEOTIDE SEQUENCE [LARGE SCALE GENOMIC DNA]</scope>
</reference>
<accession>A0ABP0R9W0</accession>
<feature type="signal peptide" evidence="2">
    <location>
        <begin position="1"/>
        <end position="25"/>
    </location>
</feature>
<evidence type="ECO:0000256" key="2">
    <source>
        <dbReference type="SAM" id="SignalP"/>
    </source>
</evidence>
<evidence type="ECO:0000313" key="3">
    <source>
        <dbReference type="EMBL" id="CAK9096385.1"/>
    </source>
</evidence>
<sequence>MRGCTLSSWSLVRSLLIALAAAGAAEPPGATPSIPSCPAQVEKDMVAGASGGPRPSALLQMSSPRHSTAHEVHEDEDSKEIKFQAHDFSEAKSTARRLWDPYAIALGRLTHSNMILPVAAILSIAFSCSVVVCFVVIYRPRRSKNLDHQFGSVRLGLPPGYPGYGRKSHANCWLR</sequence>
<evidence type="ECO:0000256" key="1">
    <source>
        <dbReference type="SAM" id="Phobius"/>
    </source>
</evidence>
<keyword evidence="1" id="KW-0472">Membrane</keyword>
<feature type="transmembrane region" description="Helical" evidence="1">
    <location>
        <begin position="114"/>
        <end position="138"/>
    </location>
</feature>
<organism evidence="3 4">
    <name type="scientific">Durusdinium trenchii</name>
    <dbReference type="NCBI Taxonomy" id="1381693"/>
    <lineage>
        <taxon>Eukaryota</taxon>
        <taxon>Sar</taxon>
        <taxon>Alveolata</taxon>
        <taxon>Dinophyceae</taxon>
        <taxon>Suessiales</taxon>
        <taxon>Symbiodiniaceae</taxon>
        <taxon>Durusdinium</taxon>
    </lineage>
</organism>
<name>A0ABP0R9W0_9DINO</name>
<dbReference type="Proteomes" id="UP001642464">
    <property type="component" value="Unassembled WGS sequence"/>
</dbReference>
<gene>
    <name evidence="3" type="ORF">SCF082_LOCUS45253</name>
</gene>
<keyword evidence="1" id="KW-1133">Transmembrane helix</keyword>
<protein>
    <submittedName>
        <fullName evidence="3">Uncharacterized protein</fullName>
    </submittedName>
</protein>
<dbReference type="EMBL" id="CAXAMM010040940">
    <property type="protein sequence ID" value="CAK9096385.1"/>
    <property type="molecule type" value="Genomic_DNA"/>
</dbReference>
<comment type="caution">
    <text evidence="3">The sequence shown here is derived from an EMBL/GenBank/DDBJ whole genome shotgun (WGS) entry which is preliminary data.</text>
</comment>
<proteinExistence type="predicted"/>
<keyword evidence="1" id="KW-0812">Transmembrane</keyword>